<dbReference type="EMBL" id="CP046566">
    <property type="protein sequence ID" value="QGW29567.1"/>
    <property type="molecule type" value="Genomic_DNA"/>
</dbReference>
<organism evidence="1 2">
    <name type="scientific">Phnomibacter ginsenosidimutans</name>
    <dbReference type="NCBI Taxonomy" id="2676868"/>
    <lineage>
        <taxon>Bacteria</taxon>
        <taxon>Pseudomonadati</taxon>
        <taxon>Bacteroidota</taxon>
        <taxon>Chitinophagia</taxon>
        <taxon>Chitinophagales</taxon>
        <taxon>Chitinophagaceae</taxon>
        <taxon>Phnomibacter</taxon>
    </lineage>
</organism>
<dbReference type="InterPro" id="IPR029033">
    <property type="entry name" value="His_PPase_superfam"/>
</dbReference>
<protein>
    <recommendedName>
        <fullName evidence="3">Histidine phosphatase family protein</fullName>
    </recommendedName>
</protein>
<dbReference type="CDD" id="cd07040">
    <property type="entry name" value="HP"/>
    <property type="match status" value="1"/>
</dbReference>
<keyword evidence="2" id="KW-1185">Reference proteome</keyword>
<dbReference type="Proteomes" id="UP000426027">
    <property type="component" value="Chromosome"/>
</dbReference>
<accession>A0A6I6GA77</accession>
<dbReference type="RefSeq" id="WP_157479919.1">
    <property type="nucleotide sequence ID" value="NZ_CP046566.1"/>
</dbReference>
<evidence type="ECO:0008006" key="3">
    <source>
        <dbReference type="Google" id="ProtNLM"/>
    </source>
</evidence>
<gene>
    <name evidence="1" type="ORF">GLV81_16895</name>
</gene>
<dbReference type="InterPro" id="IPR013078">
    <property type="entry name" value="His_Pase_superF_clade-1"/>
</dbReference>
<evidence type="ECO:0000313" key="2">
    <source>
        <dbReference type="Proteomes" id="UP000426027"/>
    </source>
</evidence>
<sequence>MQKFVSLLGICGLVLLLAACGSTSHIYIVRHGEKVSPSGDVALSGAGLERAEALKDSLKDKKIAQVYSTNYKRTQQTAAPTAMQFGKDITTYNNGDSLLQALVKQPKGNVLITGHSNTVPQMIRAVGLTLSFEGNIPDNQYDNLFIITVKKESNQRCKP</sequence>
<evidence type="ECO:0000313" key="1">
    <source>
        <dbReference type="EMBL" id="QGW29567.1"/>
    </source>
</evidence>
<name>A0A6I6GA77_9BACT</name>
<dbReference type="PROSITE" id="PS51257">
    <property type="entry name" value="PROKAR_LIPOPROTEIN"/>
    <property type="match status" value="1"/>
</dbReference>
<dbReference type="Pfam" id="PF00300">
    <property type="entry name" value="His_Phos_1"/>
    <property type="match status" value="1"/>
</dbReference>
<proteinExistence type="predicted"/>
<dbReference type="SMART" id="SM00855">
    <property type="entry name" value="PGAM"/>
    <property type="match status" value="1"/>
</dbReference>
<dbReference type="Gene3D" id="3.40.50.1240">
    <property type="entry name" value="Phosphoglycerate mutase-like"/>
    <property type="match status" value="1"/>
</dbReference>
<reference evidence="1 2" key="1">
    <citation type="submission" date="2019-11" db="EMBL/GenBank/DDBJ databases">
        <authorList>
            <person name="Im W.T."/>
        </authorList>
    </citation>
    <scope>NUCLEOTIDE SEQUENCE [LARGE SCALE GENOMIC DNA]</scope>
    <source>
        <strain evidence="1 2">SB-02</strain>
    </source>
</reference>
<dbReference type="SUPFAM" id="SSF53254">
    <property type="entry name" value="Phosphoglycerate mutase-like"/>
    <property type="match status" value="1"/>
</dbReference>
<dbReference type="KEGG" id="fls:GLV81_16895"/>
<dbReference type="AlphaFoldDB" id="A0A6I6GA77"/>